<evidence type="ECO:0000313" key="6">
    <source>
        <dbReference type="EMBL" id="SER11472.1"/>
    </source>
</evidence>
<dbReference type="Proteomes" id="UP000182712">
    <property type="component" value="Unassembled WGS sequence"/>
</dbReference>
<name>A0A1H9LIY6_9STRE</name>
<dbReference type="Gene3D" id="2.60.530.10">
    <property type="entry name" value="Major cell-surface adhesin PAc"/>
    <property type="match status" value="1"/>
</dbReference>
<sequence length="1013" mass="112978">MKSKHYQALGIGLFSSLVLLTPQVMADETTPATTASTEAVVASESSTSTEVTTNYTDDSQLNQAISEATTEGITAIETETETFESTQEAQANYAEQTEMVKEVTKDYQEAKAIYQKAEQDYQNYQKQEQAYQDELVKYQEYEKKVQQYNVAQKTYNLAKARYDEDYNTALGNTNKTGYLPEVLAQNLIFRSEPNATQTFTGNIIPDDILETVVKDSHGWMDPGTVTAYAPGQTVTTTGRWNTALMDIGDTVVVDYSGLEHSSFSGYQLKRVRYTYRLIDTTHYSGKVIFQAIDDPTVTSYTHIYNKDGVTQSSFEMEMTVQFFDANGKEIIPTEENYALTSFASINSRNGEGEFVGNYSGRFIPINGSTITVQDNYALNYSDVSQESLSDSWDSDTSPDAYIGAIVGKSTERIRFQFGNSHGFADWFAFNSDVKVKGGILNPPTPPIAPAFMAKPVAPKKVEQPHAILTPIILYHRNKVVPKPAETQKQTNVPKATTQTVSQKATVTPTYQTQSSNIIPIVYTYAKPNFGRGQVISRTSLPTYTVILPTTTVTPVQPSTTTNTPKDNQTQKKTQTSQKKDWFGENTGIIDTAKYGAQQTDLINFIKDIGQKAKKKYGNDHNKINRDIALTLASPSYSNDFLQNLYNTYKGSIYKVPDNVFQTIDDNHRYGNKIDFAHVMTTLASLENQKVADELMKHTASRSALLAFFQNSQSLASTFNNHSQRNIILEQNSLLGDLLTTMPESDIYTDMDAIILARHPKYKNLPLDERILAYYNQENLDDKRKDLFLEVYGMNQGKDKGEAQLASFMEIVASFLTVGGIGALVYSVGKKKHQNIGNNIQQLDTVLYDGNLDKFRKHPLKTASAAIAKTVEKKVVKPIAKTVQKINNKVIKPVVQTVKKTTAKVVKATKTFVTKTVPKAVKKVVQKVTTIAKKAVATVKKVTPQPVKKVVKKISQPVKKVVKKVVQPVKRVVKRVVQPVKKVIKRAAPVIKKVVRSVKKAVTPKKKSSKKRRR</sequence>
<keyword evidence="3" id="KW-1133">Transmembrane helix</keyword>
<dbReference type="AlphaFoldDB" id="A0A1H9LIY6"/>
<evidence type="ECO:0000256" key="3">
    <source>
        <dbReference type="SAM" id="Phobius"/>
    </source>
</evidence>
<organism evidence="6 7">
    <name type="scientific">Streptococcus gallolyticus</name>
    <dbReference type="NCBI Taxonomy" id="315405"/>
    <lineage>
        <taxon>Bacteria</taxon>
        <taxon>Bacillati</taxon>
        <taxon>Bacillota</taxon>
        <taxon>Bacilli</taxon>
        <taxon>Lactobacillales</taxon>
        <taxon>Streptococcaceae</taxon>
        <taxon>Streptococcus</taxon>
    </lineage>
</organism>
<feature type="chain" id="PRO_5010227604" evidence="4">
    <location>
        <begin position="27"/>
        <end position="1013"/>
    </location>
</feature>
<evidence type="ECO:0000313" key="7">
    <source>
        <dbReference type="Proteomes" id="UP000182712"/>
    </source>
</evidence>
<keyword evidence="3" id="KW-0472">Membrane</keyword>
<dbReference type="RefSeq" id="WP_074626982.1">
    <property type="nucleotide sequence ID" value="NZ_FOGM01000001.1"/>
</dbReference>
<dbReference type="Pfam" id="PF08363">
    <property type="entry name" value="GbpC"/>
    <property type="match status" value="1"/>
</dbReference>
<feature type="transmembrane region" description="Helical" evidence="3">
    <location>
        <begin position="804"/>
        <end position="825"/>
    </location>
</feature>
<protein>
    <submittedName>
        <fullName evidence="6">Glucan-binding protein C</fullName>
    </submittedName>
</protein>
<accession>A0A1H9LIY6</accession>
<keyword evidence="3" id="KW-0812">Transmembrane</keyword>
<dbReference type="InterPro" id="IPR013574">
    <property type="entry name" value="Glucan-bd_C/Surface_Ag-I/II_V"/>
</dbReference>
<feature type="coiled-coil region" evidence="1">
    <location>
        <begin position="100"/>
        <end position="144"/>
    </location>
</feature>
<reference evidence="6 7" key="1">
    <citation type="submission" date="2016-10" db="EMBL/GenBank/DDBJ databases">
        <authorList>
            <person name="de Groot N.N."/>
        </authorList>
    </citation>
    <scope>NUCLEOTIDE SEQUENCE [LARGE SCALE GENOMIC DNA]</scope>
    <source>
        <strain evidence="6 7">VTM2R47</strain>
    </source>
</reference>
<keyword evidence="1" id="KW-0175">Coiled coil</keyword>
<dbReference type="InterPro" id="IPR036234">
    <property type="entry name" value="SA_I/II_PAC_V_sf"/>
</dbReference>
<evidence type="ECO:0000256" key="1">
    <source>
        <dbReference type="SAM" id="Coils"/>
    </source>
</evidence>
<proteinExistence type="predicted"/>
<gene>
    <name evidence="6" type="ORF">SAMN04487840_101106</name>
</gene>
<feature type="compositionally biased region" description="Low complexity" evidence="2">
    <location>
        <begin position="553"/>
        <end position="576"/>
    </location>
</feature>
<dbReference type="SUPFAM" id="SSF74914">
    <property type="entry name" value="V-region of surface antigen I/II (SA I/II, PAC)"/>
    <property type="match status" value="1"/>
</dbReference>
<feature type="region of interest" description="Disordered" evidence="2">
    <location>
        <begin position="553"/>
        <end position="578"/>
    </location>
</feature>
<evidence type="ECO:0000256" key="4">
    <source>
        <dbReference type="SAM" id="SignalP"/>
    </source>
</evidence>
<feature type="signal peptide" evidence="4">
    <location>
        <begin position="1"/>
        <end position="26"/>
    </location>
</feature>
<dbReference type="EMBL" id="FOGM01000001">
    <property type="protein sequence ID" value="SER11472.1"/>
    <property type="molecule type" value="Genomic_DNA"/>
</dbReference>
<evidence type="ECO:0000259" key="5">
    <source>
        <dbReference type="Pfam" id="PF08363"/>
    </source>
</evidence>
<evidence type="ECO:0000256" key="2">
    <source>
        <dbReference type="SAM" id="MobiDB-lite"/>
    </source>
</evidence>
<keyword evidence="4" id="KW-0732">Signal</keyword>
<feature type="domain" description="Glucan-binding protein C/Surface antigen I/II V-domain" evidence="5">
    <location>
        <begin position="233"/>
        <end position="430"/>
    </location>
</feature>